<evidence type="ECO:0000313" key="1">
    <source>
        <dbReference type="EMBL" id="DAE30092.1"/>
    </source>
</evidence>
<proteinExistence type="predicted"/>
<name>A0A8S5RGI9_9VIRU</name>
<sequence>MASALGVRYSCRRKDGSNPSLPLPGAGFILVTGWSCWKTGGRRLEVFTPLLQHKRVIAVRIRNRPFANI</sequence>
<reference evidence="1" key="1">
    <citation type="journal article" date="2021" name="Proc. Natl. Acad. Sci. U.S.A.">
        <title>A Catalog of Tens of Thousands of Viruses from Human Metagenomes Reveals Hidden Associations with Chronic Diseases.</title>
        <authorList>
            <person name="Tisza M.J."/>
            <person name="Buck C.B."/>
        </authorList>
    </citation>
    <scope>NUCLEOTIDE SEQUENCE</scope>
    <source>
        <strain evidence="1">CtQmo6</strain>
    </source>
</reference>
<protein>
    <submittedName>
        <fullName evidence="1">Uncharacterized protein</fullName>
    </submittedName>
</protein>
<organism evidence="1">
    <name type="scientific">virus sp. ctQmo6</name>
    <dbReference type="NCBI Taxonomy" id="2827990"/>
    <lineage>
        <taxon>Viruses</taxon>
    </lineage>
</organism>
<dbReference type="EMBL" id="BK059102">
    <property type="protein sequence ID" value="DAE30092.1"/>
    <property type="molecule type" value="Genomic_DNA"/>
</dbReference>
<accession>A0A8S5RGI9</accession>